<evidence type="ECO:0000256" key="7">
    <source>
        <dbReference type="RuleBase" id="RU361218"/>
    </source>
</evidence>
<dbReference type="InterPro" id="IPR018503">
    <property type="entry name" value="Tetraspanin_CS"/>
</dbReference>
<dbReference type="InterPro" id="IPR018499">
    <property type="entry name" value="Tetraspanin/Peripherin"/>
</dbReference>
<dbReference type="Gene3D" id="1.10.1450.10">
    <property type="entry name" value="Tetraspanin"/>
    <property type="match status" value="1"/>
</dbReference>
<comment type="subcellular location">
    <subcellularLocation>
        <location evidence="1 7">Membrane</location>
        <topology evidence="1 7">Multi-pass membrane protein</topology>
    </subcellularLocation>
</comment>
<comment type="similarity">
    <text evidence="2 7">Belongs to the tetraspanin (TM4SF) family.</text>
</comment>
<evidence type="ECO:0000256" key="6">
    <source>
        <dbReference type="PIRSR" id="PIRSR002419-1"/>
    </source>
</evidence>
<keyword evidence="3 7" id="KW-0812">Transmembrane</keyword>
<reference evidence="8" key="1">
    <citation type="submission" date="2021-02" db="EMBL/GenBank/DDBJ databases">
        <authorList>
            <person name="Steward A R."/>
        </authorList>
    </citation>
    <scope>NUCLEOTIDE SEQUENCE</scope>
</reference>
<evidence type="ECO:0000256" key="4">
    <source>
        <dbReference type="ARBA" id="ARBA00022989"/>
    </source>
</evidence>
<feature type="transmembrane region" description="Helical" evidence="7">
    <location>
        <begin position="182"/>
        <end position="208"/>
    </location>
</feature>
<evidence type="ECO:0000256" key="5">
    <source>
        <dbReference type="ARBA" id="ARBA00023136"/>
    </source>
</evidence>
<dbReference type="EMBL" id="CAJOBZ010000010">
    <property type="protein sequence ID" value="CAF4831587.1"/>
    <property type="molecule type" value="Genomic_DNA"/>
</dbReference>
<dbReference type="PANTHER" id="PTHR19282">
    <property type="entry name" value="TETRASPANIN"/>
    <property type="match status" value="1"/>
</dbReference>
<proteinExistence type="inferred from homology"/>
<gene>
    <name evidence="8" type="ORF">PMACD_LOCUS5369</name>
</gene>
<dbReference type="PRINTS" id="PR00259">
    <property type="entry name" value="TMFOUR"/>
</dbReference>
<name>A0A821QSZ3_9NEOP</name>
<dbReference type="PROSITE" id="PS00421">
    <property type="entry name" value="TM4_1"/>
    <property type="match status" value="1"/>
</dbReference>
<dbReference type="PIRSF" id="PIRSF002419">
    <property type="entry name" value="Tetraspanin"/>
    <property type="match status" value="1"/>
</dbReference>
<dbReference type="GO" id="GO:0005886">
    <property type="term" value="C:plasma membrane"/>
    <property type="evidence" value="ECO:0007669"/>
    <property type="project" value="TreeGrafter"/>
</dbReference>
<dbReference type="InterPro" id="IPR008952">
    <property type="entry name" value="Tetraspanin_EC2_sf"/>
</dbReference>
<accession>A0A821QSZ3</accession>
<feature type="transmembrane region" description="Helical" evidence="7">
    <location>
        <begin position="7"/>
        <end position="31"/>
    </location>
</feature>
<evidence type="ECO:0000313" key="9">
    <source>
        <dbReference type="Proteomes" id="UP000663880"/>
    </source>
</evidence>
<keyword evidence="4 7" id="KW-1133">Transmembrane helix</keyword>
<feature type="disulfide bond" evidence="6">
    <location>
        <begin position="138"/>
        <end position="171"/>
    </location>
</feature>
<keyword evidence="5 7" id="KW-0472">Membrane</keyword>
<feature type="transmembrane region" description="Helical" evidence="7">
    <location>
        <begin position="82"/>
        <end position="105"/>
    </location>
</feature>
<keyword evidence="6" id="KW-1015">Disulfide bond</keyword>
<dbReference type="PANTHER" id="PTHR19282:SF521">
    <property type="entry name" value="IP01817P-RELATED"/>
    <property type="match status" value="1"/>
</dbReference>
<dbReference type="Pfam" id="PF00335">
    <property type="entry name" value="Tetraspanin"/>
    <property type="match status" value="1"/>
</dbReference>
<evidence type="ECO:0000256" key="3">
    <source>
        <dbReference type="ARBA" id="ARBA00022692"/>
    </source>
</evidence>
<keyword evidence="9" id="KW-1185">Reference proteome</keyword>
<organism evidence="8 9">
    <name type="scientific">Pieris macdunnoughi</name>
    <dbReference type="NCBI Taxonomy" id="345717"/>
    <lineage>
        <taxon>Eukaryota</taxon>
        <taxon>Metazoa</taxon>
        <taxon>Ecdysozoa</taxon>
        <taxon>Arthropoda</taxon>
        <taxon>Hexapoda</taxon>
        <taxon>Insecta</taxon>
        <taxon>Pterygota</taxon>
        <taxon>Neoptera</taxon>
        <taxon>Endopterygota</taxon>
        <taxon>Lepidoptera</taxon>
        <taxon>Glossata</taxon>
        <taxon>Ditrysia</taxon>
        <taxon>Papilionoidea</taxon>
        <taxon>Pieridae</taxon>
        <taxon>Pierinae</taxon>
        <taxon>Pieris</taxon>
    </lineage>
</organism>
<dbReference type="OrthoDB" id="71600at2759"/>
<evidence type="ECO:0000256" key="1">
    <source>
        <dbReference type="ARBA" id="ARBA00004141"/>
    </source>
</evidence>
<dbReference type="AlphaFoldDB" id="A0A821QSZ3"/>
<evidence type="ECO:0000256" key="2">
    <source>
        <dbReference type="ARBA" id="ARBA00006840"/>
    </source>
</evidence>
<feature type="disulfide bond" evidence="6">
    <location>
        <begin position="139"/>
        <end position="157"/>
    </location>
</feature>
<protein>
    <recommendedName>
        <fullName evidence="7">Tetraspanin</fullName>
    </recommendedName>
</protein>
<feature type="transmembrane region" description="Helical" evidence="7">
    <location>
        <begin position="51"/>
        <end position="75"/>
    </location>
</feature>
<comment type="caution">
    <text evidence="8">The sequence shown here is derived from an EMBL/GenBank/DDBJ whole genome shotgun (WGS) entry which is preliminary data.</text>
</comment>
<dbReference type="SUPFAM" id="SSF48652">
    <property type="entry name" value="Tetraspanin"/>
    <property type="match status" value="1"/>
</dbReference>
<sequence>MGCGEFLVKYILFFANLFFALAGLALIGLGVAVELQIKEITNAVEASNFHIAPIAAIVVGSVVFLIAFFGCCGAVRENNCMLITYSIFMLILMLLKVTLAVLIFVNLDSYVKEIPRWLNEAFSRDQTAFHQIEKTFKCCGPTGPLSYGNLVLPETCCASTPCTPFNSYTGCSTLVEDFFQTFGVAIGALAIAVVAIELVAIVFGLCLANHARNQSRRAHY</sequence>
<dbReference type="InterPro" id="IPR000301">
    <property type="entry name" value="Tetraspanin_animals"/>
</dbReference>
<evidence type="ECO:0000313" key="8">
    <source>
        <dbReference type="EMBL" id="CAF4831587.1"/>
    </source>
</evidence>
<dbReference type="Proteomes" id="UP000663880">
    <property type="component" value="Unassembled WGS sequence"/>
</dbReference>